<dbReference type="Pfam" id="PF02687">
    <property type="entry name" value="FtsX"/>
    <property type="match status" value="1"/>
</dbReference>
<feature type="transmembrane region" description="Helical" evidence="7">
    <location>
        <begin position="21"/>
        <end position="39"/>
    </location>
</feature>
<protein>
    <recommendedName>
        <fullName evidence="8">ABC3 transporter permease C-terminal domain-containing protein</fullName>
    </recommendedName>
</protein>
<evidence type="ECO:0000313" key="9">
    <source>
        <dbReference type="EMBL" id="KKB55087.1"/>
    </source>
</evidence>
<evidence type="ECO:0000313" key="10">
    <source>
        <dbReference type="Proteomes" id="UP000033035"/>
    </source>
</evidence>
<evidence type="ECO:0000256" key="4">
    <source>
        <dbReference type="ARBA" id="ARBA00022989"/>
    </source>
</evidence>
<proteinExistence type="inferred from homology"/>
<evidence type="ECO:0000259" key="8">
    <source>
        <dbReference type="Pfam" id="PF02687"/>
    </source>
</evidence>
<dbReference type="PATRIC" id="fig|1203610.3.peg.2608"/>
<dbReference type="AlphaFoldDB" id="A0A0F5JCC9"/>
<dbReference type="STRING" id="1203610.HMPREF1536_02541"/>
<evidence type="ECO:0000256" key="7">
    <source>
        <dbReference type="SAM" id="Phobius"/>
    </source>
</evidence>
<sequence>MIRHIFKIIWNERKTNAWITLEYVLVFCVLWFCVDYLFYMGKCYFERSGFDIENTYEINMQEKPANSAVYPAEDGQTEEIDKQALAMTFLSRVKNYPRVESVSFSKWGAPFGWSNYMSSFHINEDTTDMVNLRMRWVTDGFFDVFKVKSTVSDFSRWGIPGTNPIIISPSRDGKFGSHDYSRELSEIKKLTSTDIDKTVYTVIGTTDKMKDSYFESFFSNMIQPLKKEEYNLSDIQIYIRISPEADKDFAERFTREMREQLMLGPYFMASIFSTPESAKTINWPTNELNGIYAITTFLILNIFLGIIGTFWYRTQARRSEVGLRLALGATRQGVKRMIFGETLLILFIASVVGVNICLNIGQTELLELLDIPISNRMDAGIGVEQEFINYLLTFGLLATVSLIAVWYPARQAAKIPPAEALRDE</sequence>
<evidence type="ECO:0000256" key="1">
    <source>
        <dbReference type="ARBA" id="ARBA00004651"/>
    </source>
</evidence>
<dbReference type="HOGENOM" id="CLU_054551_0_0_10"/>
<evidence type="ECO:0000256" key="6">
    <source>
        <dbReference type="ARBA" id="ARBA00038076"/>
    </source>
</evidence>
<accession>A0A0F5JCC9</accession>
<comment type="similarity">
    <text evidence="6">Belongs to the ABC-4 integral membrane protein family.</text>
</comment>
<feature type="transmembrane region" description="Helical" evidence="7">
    <location>
        <begin position="338"/>
        <end position="361"/>
    </location>
</feature>
<dbReference type="RefSeq" id="WP_028729870.1">
    <property type="nucleotide sequence ID" value="NZ_KE386764.1"/>
</dbReference>
<dbReference type="EMBL" id="AQHW01000015">
    <property type="protein sequence ID" value="KKB55087.1"/>
    <property type="molecule type" value="Genomic_DNA"/>
</dbReference>
<dbReference type="GO" id="GO:0022857">
    <property type="term" value="F:transmembrane transporter activity"/>
    <property type="evidence" value="ECO:0007669"/>
    <property type="project" value="TreeGrafter"/>
</dbReference>
<feature type="transmembrane region" description="Helical" evidence="7">
    <location>
        <begin position="387"/>
        <end position="407"/>
    </location>
</feature>
<dbReference type="Proteomes" id="UP000033035">
    <property type="component" value="Unassembled WGS sequence"/>
</dbReference>
<keyword evidence="3 7" id="KW-0812">Transmembrane</keyword>
<keyword evidence="5 7" id="KW-0472">Membrane</keyword>
<evidence type="ECO:0000256" key="2">
    <source>
        <dbReference type="ARBA" id="ARBA00022475"/>
    </source>
</evidence>
<reference evidence="9 10" key="1">
    <citation type="submission" date="2013-04" db="EMBL/GenBank/DDBJ databases">
        <title>The Genome Sequence of Parabacteroides gordonii DSM 23371.</title>
        <authorList>
            <consortium name="The Broad Institute Genomics Platform"/>
            <person name="Earl A."/>
            <person name="Ward D."/>
            <person name="Feldgarden M."/>
            <person name="Gevers D."/>
            <person name="Martens E."/>
            <person name="Sakamoto M."/>
            <person name="Benno Y."/>
            <person name="Suzuki N."/>
            <person name="Matsunaga N."/>
            <person name="Koshihara K."/>
            <person name="Seki M."/>
            <person name="Komiya H."/>
            <person name="Walker B."/>
            <person name="Young S."/>
            <person name="Zeng Q."/>
            <person name="Gargeya S."/>
            <person name="Fitzgerald M."/>
            <person name="Haas B."/>
            <person name="Abouelleil A."/>
            <person name="Allen A.W."/>
            <person name="Alvarado L."/>
            <person name="Arachchi H.M."/>
            <person name="Berlin A.M."/>
            <person name="Chapman S.B."/>
            <person name="Gainer-Dewar J."/>
            <person name="Goldberg J."/>
            <person name="Griggs A."/>
            <person name="Gujja S."/>
            <person name="Hansen M."/>
            <person name="Howarth C."/>
            <person name="Imamovic A."/>
            <person name="Ireland A."/>
            <person name="Larimer J."/>
            <person name="McCowan C."/>
            <person name="Murphy C."/>
            <person name="Pearson M."/>
            <person name="Poon T.W."/>
            <person name="Priest M."/>
            <person name="Roberts A."/>
            <person name="Saif S."/>
            <person name="Shea T."/>
            <person name="Sisk P."/>
            <person name="Sykes S."/>
            <person name="Wortman J."/>
            <person name="Nusbaum C."/>
            <person name="Birren B."/>
        </authorList>
    </citation>
    <scope>NUCLEOTIDE SEQUENCE [LARGE SCALE GENOMIC DNA]</scope>
    <source>
        <strain evidence="9 10">MS-1</strain>
    </source>
</reference>
<dbReference type="InterPro" id="IPR050250">
    <property type="entry name" value="Macrolide_Exporter_MacB"/>
</dbReference>
<gene>
    <name evidence="9" type="ORF">HMPREF1536_02541</name>
</gene>
<evidence type="ECO:0000256" key="3">
    <source>
        <dbReference type="ARBA" id="ARBA00022692"/>
    </source>
</evidence>
<dbReference type="InterPro" id="IPR003838">
    <property type="entry name" value="ABC3_permease_C"/>
</dbReference>
<organism evidence="9 10">
    <name type="scientific">Parabacteroides gordonii MS-1 = DSM 23371</name>
    <dbReference type="NCBI Taxonomy" id="1203610"/>
    <lineage>
        <taxon>Bacteria</taxon>
        <taxon>Pseudomonadati</taxon>
        <taxon>Bacteroidota</taxon>
        <taxon>Bacteroidia</taxon>
        <taxon>Bacteroidales</taxon>
        <taxon>Tannerellaceae</taxon>
        <taxon>Parabacteroides</taxon>
    </lineage>
</organism>
<evidence type="ECO:0000256" key="5">
    <source>
        <dbReference type="ARBA" id="ARBA00023136"/>
    </source>
</evidence>
<feature type="transmembrane region" description="Helical" evidence="7">
    <location>
        <begin position="290"/>
        <end position="312"/>
    </location>
</feature>
<keyword evidence="4 7" id="KW-1133">Transmembrane helix</keyword>
<dbReference type="PANTHER" id="PTHR30572:SF4">
    <property type="entry name" value="ABC TRANSPORTER PERMEASE YTRF"/>
    <property type="match status" value="1"/>
</dbReference>
<dbReference type="GO" id="GO:0005886">
    <property type="term" value="C:plasma membrane"/>
    <property type="evidence" value="ECO:0007669"/>
    <property type="project" value="UniProtKB-SubCell"/>
</dbReference>
<comment type="caution">
    <text evidence="9">The sequence shown here is derived from an EMBL/GenBank/DDBJ whole genome shotgun (WGS) entry which is preliminary data.</text>
</comment>
<feature type="domain" description="ABC3 transporter permease C-terminal" evidence="8">
    <location>
        <begin position="293"/>
        <end position="417"/>
    </location>
</feature>
<keyword evidence="10" id="KW-1185">Reference proteome</keyword>
<comment type="subcellular location">
    <subcellularLocation>
        <location evidence="1">Cell membrane</location>
        <topology evidence="1">Multi-pass membrane protein</topology>
    </subcellularLocation>
</comment>
<dbReference type="PANTHER" id="PTHR30572">
    <property type="entry name" value="MEMBRANE COMPONENT OF TRANSPORTER-RELATED"/>
    <property type="match status" value="1"/>
</dbReference>
<name>A0A0F5JCC9_9BACT</name>
<keyword evidence="2" id="KW-1003">Cell membrane</keyword>